<protein>
    <submittedName>
        <fullName evidence="3">Uncharacterized protein</fullName>
    </submittedName>
</protein>
<gene>
    <name evidence="3" type="ORF">K450DRAFT_260730</name>
</gene>
<feature type="coiled-coil region" evidence="1">
    <location>
        <begin position="70"/>
        <end position="195"/>
    </location>
</feature>
<evidence type="ECO:0000313" key="4">
    <source>
        <dbReference type="Proteomes" id="UP001206595"/>
    </source>
</evidence>
<organism evidence="3 4">
    <name type="scientific">Umbelopsis ramanniana AG</name>
    <dbReference type="NCBI Taxonomy" id="1314678"/>
    <lineage>
        <taxon>Eukaryota</taxon>
        <taxon>Fungi</taxon>
        <taxon>Fungi incertae sedis</taxon>
        <taxon>Mucoromycota</taxon>
        <taxon>Mucoromycotina</taxon>
        <taxon>Umbelopsidomycetes</taxon>
        <taxon>Umbelopsidales</taxon>
        <taxon>Umbelopsidaceae</taxon>
        <taxon>Umbelopsis</taxon>
    </lineage>
</organism>
<name>A0AAD5E3H0_UMBRA</name>
<accession>A0AAD5E3H0</accession>
<comment type="caution">
    <text evidence="3">The sequence shown here is derived from an EMBL/GenBank/DDBJ whole genome shotgun (WGS) entry which is preliminary data.</text>
</comment>
<dbReference type="EMBL" id="MU620973">
    <property type="protein sequence ID" value="KAI8575690.1"/>
    <property type="molecule type" value="Genomic_DNA"/>
</dbReference>
<dbReference type="Proteomes" id="UP001206595">
    <property type="component" value="Unassembled WGS sequence"/>
</dbReference>
<dbReference type="GeneID" id="75917545"/>
<feature type="compositionally biased region" description="Low complexity" evidence="2">
    <location>
        <begin position="218"/>
        <end position="233"/>
    </location>
</feature>
<evidence type="ECO:0000313" key="3">
    <source>
        <dbReference type="EMBL" id="KAI8575690.1"/>
    </source>
</evidence>
<reference evidence="3" key="2">
    <citation type="journal article" date="2022" name="Proc. Natl. Acad. Sci. U.S.A.">
        <title>Diploid-dominant life cycles characterize the early evolution of Fungi.</title>
        <authorList>
            <person name="Amses K.R."/>
            <person name="Simmons D.R."/>
            <person name="Longcore J.E."/>
            <person name="Mondo S.J."/>
            <person name="Seto K."/>
            <person name="Jeronimo G.H."/>
            <person name="Bonds A.E."/>
            <person name="Quandt C.A."/>
            <person name="Davis W.J."/>
            <person name="Chang Y."/>
            <person name="Federici B.A."/>
            <person name="Kuo A."/>
            <person name="LaButti K."/>
            <person name="Pangilinan J."/>
            <person name="Andreopoulos W."/>
            <person name="Tritt A."/>
            <person name="Riley R."/>
            <person name="Hundley H."/>
            <person name="Johnson J."/>
            <person name="Lipzen A."/>
            <person name="Barry K."/>
            <person name="Lang B.F."/>
            <person name="Cuomo C.A."/>
            <person name="Buchler N.E."/>
            <person name="Grigoriev I.V."/>
            <person name="Spatafora J.W."/>
            <person name="Stajich J.E."/>
            <person name="James T.Y."/>
        </authorList>
    </citation>
    <scope>NUCLEOTIDE SEQUENCE</scope>
    <source>
        <strain evidence="3">AG</strain>
    </source>
</reference>
<evidence type="ECO:0000256" key="2">
    <source>
        <dbReference type="SAM" id="MobiDB-lite"/>
    </source>
</evidence>
<proteinExistence type="predicted"/>
<dbReference type="AlphaFoldDB" id="A0AAD5E3H0"/>
<feature type="compositionally biased region" description="Polar residues" evidence="2">
    <location>
        <begin position="200"/>
        <end position="214"/>
    </location>
</feature>
<dbReference type="RefSeq" id="XP_051440694.1">
    <property type="nucleotide sequence ID" value="XM_051592202.1"/>
</dbReference>
<keyword evidence="1" id="KW-0175">Coiled coil</keyword>
<feature type="region of interest" description="Disordered" evidence="2">
    <location>
        <begin position="199"/>
        <end position="233"/>
    </location>
</feature>
<sequence>MKLRQSTSQLAHTTTEFQQYKQRANTLLQQMSPDDNEDTSRTAMLESELSQLKLERTELVNVSSTSAKRIKVLEQDLRQTLETVEQLQKEKKNAGKLEKQCDQLRRELSELRQAKIDEKTRFEKELEDLQAQCVNLQAVKSEPDHIPEHANDIDGEKKEESDQLKATITNLNDEITCLKAEVKSLEGALKEIQKAPVFESQDSIEMDPNTTDQRSVGPLSPNPTHTSSPTTGSVYASLSNLLSPTQLFGGSETSGGVSPAGEQIPSNNSSLMKEKEYQQQLKYLAEMLNDSENVVMTLRAQEKVCVILDFSSLYHLKLIPRIFCQTLKEEIR</sequence>
<evidence type="ECO:0000256" key="1">
    <source>
        <dbReference type="SAM" id="Coils"/>
    </source>
</evidence>
<reference evidence="3" key="1">
    <citation type="submission" date="2021-06" db="EMBL/GenBank/DDBJ databases">
        <authorList>
            <consortium name="DOE Joint Genome Institute"/>
            <person name="Mondo S.J."/>
            <person name="Amses K.R."/>
            <person name="Simmons D.R."/>
            <person name="Longcore J.E."/>
            <person name="Seto K."/>
            <person name="Alves G.H."/>
            <person name="Bonds A.E."/>
            <person name="Quandt C.A."/>
            <person name="Davis W.J."/>
            <person name="Chang Y."/>
            <person name="Letcher P.M."/>
            <person name="Powell M.J."/>
            <person name="Kuo A."/>
            <person name="Labutti K."/>
            <person name="Pangilinan J."/>
            <person name="Andreopoulos W."/>
            <person name="Tritt A."/>
            <person name="Riley R."/>
            <person name="Hundley H."/>
            <person name="Johnson J."/>
            <person name="Lipzen A."/>
            <person name="Barry K."/>
            <person name="Berbee M.L."/>
            <person name="Buchler N.E."/>
            <person name="Grigoriev I.V."/>
            <person name="Spatafora J.W."/>
            <person name="Stajich J.E."/>
            <person name="James T.Y."/>
        </authorList>
    </citation>
    <scope>NUCLEOTIDE SEQUENCE</scope>
    <source>
        <strain evidence="3">AG</strain>
    </source>
</reference>
<keyword evidence="4" id="KW-1185">Reference proteome</keyword>